<dbReference type="Proteomes" id="UP000309747">
    <property type="component" value="Unassembled WGS sequence"/>
</dbReference>
<evidence type="ECO:0000313" key="3">
    <source>
        <dbReference type="EMBL" id="TJZ92030.1"/>
    </source>
</evidence>
<dbReference type="InterPro" id="IPR011006">
    <property type="entry name" value="CheY-like_superfamily"/>
</dbReference>
<reference evidence="3 4" key="1">
    <citation type="submission" date="2019-04" db="EMBL/GenBank/DDBJ databases">
        <authorList>
            <person name="Li J."/>
        </authorList>
    </citation>
    <scope>NUCLEOTIDE SEQUENCE [LARGE SCALE GENOMIC DNA]</scope>
    <source>
        <strain evidence="3 4">KCTC 42687</strain>
    </source>
</reference>
<dbReference type="PROSITE" id="PS50110">
    <property type="entry name" value="RESPONSE_REGULATORY"/>
    <property type="match status" value="1"/>
</dbReference>
<keyword evidence="1" id="KW-0597">Phosphoprotein</keyword>
<organism evidence="3 4">
    <name type="scientific">Paracoccus gahaiensis</name>
    <dbReference type="NCBI Taxonomy" id="1706839"/>
    <lineage>
        <taxon>Bacteria</taxon>
        <taxon>Pseudomonadati</taxon>
        <taxon>Pseudomonadota</taxon>
        <taxon>Alphaproteobacteria</taxon>
        <taxon>Rhodobacterales</taxon>
        <taxon>Paracoccaceae</taxon>
        <taxon>Paracoccus</taxon>
    </lineage>
</organism>
<dbReference type="Gene3D" id="3.40.50.2300">
    <property type="match status" value="1"/>
</dbReference>
<dbReference type="InterPro" id="IPR001789">
    <property type="entry name" value="Sig_transdc_resp-reg_receiver"/>
</dbReference>
<name>A0A4U0RBZ1_9RHOB</name>
<feature type="modified residue" description="4-aspartylphosphate" evidence="1">
    <location>
        <position position="55"/>
    </location>
</feature>
<dbReference type="EMBL" id="SUNI01000006">
    <property type="protein sequence ID" value="TJZ92030.1"/>
    <property type="molecule type" value="Genomic_DNA"/>
</dbReference>
<evidence type="ECO:0000259" key="2">
    <source>
        <dbReference type="PROSITE" id="PS50110"/>
    </source>
</evidence>
<dbReference type="AlphaFoldDB" id="A0A4U0RBZ1"/>
<dbReference type="SUPFAM" id="SSF52172">
    <property type="entry name" value="CheY-like"/>
    <property type="match status" value="1"/>
</dbReference>
<dbReference type="OrthoDB" id="582170at2"/>
<gene>
    <name evidence="3" type="ORF">FA743_09450</name>
</gene>
<comment type="caution">
    <text evidence="3">The sequence shown here is derived from an EMBL/GenBank/DDBJ whole genome shotgun (WGS) entry which is preliminary data.</text>
</comment>
<sequence>MMYRIMIVEDEYWTAMHLANEARDRRAIVLGPISSIEKAVQFIESAEPPDVAILDIQLRFDEVFPLADLMRKAQIPFIFATGYEPEDLPERFADVPHFVKPFIGGECVDAVLDLAAARRAAS</sequence>
<accession>A0A4U0RBZ1</accession>
<feature type="domain" description="Response regulatory" evidence="2">
    <location>
        <begin position="4"/>
        <end position="115"/>
    </location>
</feature>
<proteinExistence type="predicted"/>
<protein>
    <submittedName>
        <fullName evidence="3">Response regulator</fullName>
    </submittedName>
</protein>
<evidence type="ECO:0000256" key="1">
    <source>
        <dbReference type="PROSITE-ProRule" id="PRU00169"/>
    </source>
</evidence>
<dbReference type="RefSeq" id="WP_136885862.1">
    <property type="nucleotide sequence ID" value="NZ_SUNI01000006.1"/>
</dbReference>
<keyword evidence="4" id="KW-1185">Reference proteome</keyword>
<dbReference type="GO" id="GO:0000160">
    <property type="term" value="P:phosphorelay signal transduction system"/>
    <property type="evidence" value="ECO:0007669"/>
    <property type="project" value="InterPro"/>
</dbReference>
<evidence type="ECO:0000313" key="4">
    <source>
        <dbReference type="Proteomes" id="UP000309747"/>
    </source>
</evidence>